<evidence type="ECO:0000313" key="2">
    <source>
        <dbReference type="EMBL" id="GMU09981.1"/>
    </source>
</evidence>
<sequence length="122" mass="12944">MSFKLDIVVDFAAGSSTNPINVPECSAPLNGGLTALVFLPKGFTPPDLMLQPPLRLASKTVTVDERGDTVCFYVIYVPPNVSLGDCFDYSFSTSDGPVRRETRSANGTIDVSAGDVDPSPSK</sequence>
<dbReference type="RefSeq" id="WP_338281015.1">
    <property type="nucleotide sequence ID" value="NZ_BTTX01000007.1"/>
</dbReference>
<name>A0ABQ6R1S6_9BACT</name>
<dbReference type="Proteomes" id="UP001342631">
    <property type="component" value="Unassembled WGS sequence"/>
</dbReference>
<organism evidence="2 3">
    <name type="scientific">Corallococcus caeni</name>
    <dbReference type="NCBI Taxonomy" id="3082388"/>
    <lineage>
        <taxon>Bacteria</taxon>
        <taxon>Pseudomonadati</taxon>
        <taxon>Myxococcota</taxon>
        <taxon>Myxococcia</taxon>
        <taxon>Myxococcales</taxon>
        <taxon>Cystobacterineae</taxon>
        <taxon>Myxococcaceae</taxon>
        <taxon>Corallococcus</taxon>
    </lineage>
</organism>
<evidence type="ECO:0008006" key="4">
    <source>
        <dbReference type="Google" id="ProtNLM"/>
    </source>
</evidence>
<keyword evidence="3" id="KW-1185">Reference proteome</keyword>
<proteinExistence type="predicted"/>
<reference evidence="2 3" key="1">
    <citation type="journal article" date="2024" name="Arch. Microbiol.">
        <title>Corallococcus caeni sp. nov., a novel myxobacterium isolated from activated sludge.</title>
        <authorList>
            <person name="Tomita S."/>
            <person name="Nakai R."/>
            <person name="Kuroda K."/>
            <person name="Kurashita H."/>
            <person name="Hatamoto M."/>
            <person name="Yamaguchi T."/>
            <person name="Narihiro T."/>
        </authorList>
    </citation>
    <scope>NUCLEOTIDE SEQUENCE [LARGE SCALE GENOMIC DNA]</scope>
    <source>
        <strain evidence="2 3">NO1</strain>
    </source>
</reference>
<evidence type="ECO:0000256" key="1">
    <source>
        <dbReference type="SAM" id="MobiDB-lite"/>
    </source>
</evidence>
<dbReference type="EMBL" id="BTTX01000007">
    <property type="protein sequence ID" value="GMU09981.1"/>
    <property type="molecule type" value="Genomic_DNA"/>
</dbReference>
<gene>
    <name evidence="2" type="ORF">ASNO1_62350</name>
</gene>
<comment type="caution">
    <text evidence="2">The sequence shown here is derived from an EMBL/GenBank/DDBJ whole genome shotgun (WGS) entry which is preliminary data.</text>
</comment>
<accession>A0ABQ6R1S6</accession>
<feature type="region of interest" description="Disordered" evidence="1">
    <location>
        <begin position="98"/>
        <end position="122"/>
    </location>
</feature>
<evidence type="ECO:0000313" key="3">
    <source>
        <dbReference type="Proteomes" id="UP001342631"/>
    </source>
</evidence>
<protein>
    <recommendedName>
        <fullName evidence="4">Lipoprotein</fullName>
    </recommendedName>
</protein>